<dbReference type="Proteomes" id="UP000016662">
    <property type="component" value="Unassembled WGS sequence"/>
</dbReference>
<feature type="transmembrane region" description="Helical" evidence="1">
    <location>
        <begin position="12"/>
        <end position="30"/>
    </location>
</feature>
<dbReference type="HOGENOM" id="CLU_3204867_0_0_9"/>
<comment type="caution">
    <text evidence="2">The sequence shown here is derived from an EMBL/GenBank/DDBJ whole genome shotgun (WGS) entry which is preliminary data.</text>
</comment>
<keyword evidence="1" id="KW-0812">Transmembrane</keyword>
<dbReference type="AlphaFoldDB" id="U2KS08"/>
<keyword evidence="3" id="KW-1185">Reference proteome</keyword>
<dbReference type="PATRIC" id="fig|411473.3.peg.1400"/>
<name>U2KS08_9FIRM</name>
<protein>
    <submittedName>
        <fullName evidence="2">Uncharacterized protein</fullName>
    </submittedName>
</protein>
<organism evidence="2 3">
    <name type="scientific">Ruminococcus callidus ATCC 27760</name>
    <dbReference type="NCBI Taxonomy" id="411473"/>
    <lineage>
        <taxon>Bacteria</taxon>
        <taxon>Bacillati</taxon>
        <taxon>Bacillota</taxon>
        <taxon>Clostridia</taxon>
        <taxon>Eubacteriales</taxon>
        <taxon>Oscillospiraceae</taxon>
        <taxon>Ruminococcus</taxon>
    </lineage>
</organism>
<dbReference type="EMBL" id="AWVF01000219">
    <property type="protein sequence ID" value="ERJ95037.1"/>
    <property type="molecule type" value="Genomic_DNA"/>
</dbReference>
<proteinExistence type="predicted"/>
<gene>
    <name evidence="2" type="ORF">RUMCAL_01716</name>
</gene>
<evidence type="ECO:0000313" key="2">
    <source>
        <dbReference type="EMBL" id="ERJ95037.1"/>
    </source>
</evidence>
<accession>U2KS08</accession>
<reference evidence="2 3" key="1">
    <citation type="submission" date="2013-07" db="EMBL/GenBank/DDBJ databases">
        <authorList>
            <person name="Weinstock G."/>
            <person name="Sodergren E."/>
            <person name="Wylie T."/>
            <person name="Fulton L."/>
            <person name="Fulton R."/>
            <person name="Fronick C."/>
            <person name="O'Laughlin M."/>
            <person name="Godfrey J."/>
            <person name="Miner T."/>
            <person name="Herter B."/>
            <person name="Appelbaum E."/>
            <person name="Cordes M."/>
            <person name="Lek S."/>
            <person name="Wollam A."/>
            <person name="Pepin K.H."/>
            <person name="Palsikar V.B."/>
            <person name="Mitreva M."/>
            <person name="Wilson R.K."/>
        </authorList>
    </citation>
    <scope>NUCLEOTIDE SEQUENCE [LARGE SCALE GENOMIC DNA]</scope>
    <source>
        <strain evidence="2 3">ATCC 27760</strain>
    </source>
</reference>
<evidence type="ECO:0000256" key="1">
    <source>
        <dbReference type="SAM" id="Phobius"/>
    </source>
</evidence>
<keyword evidence="1" id="KW-0472">Membrane</keyword>
<sequence length="45" mass="5347">MMDQYVTFGDLLKICSVLLSLANLIVYIYYNHKNSNDNHRKNKKK</sequence>
<evidence type="ECO:0000313" key="3">
    <source>
        <dbReference type="Proteomes" id="UP000016662"/>
    </source>
</evidence>
<keyword evidence="1" id="KW-1133">Transmembrane helix</keyword>